<reference evidence="2 3" key="1">
    <citation type="journal article" date="2018" name="Nat. Biotechnol.">
        <title>A standardized bacterial taxonomy based on genome phylogeny substantially revises the tree of life.</title>
        <authorList>
            <person name="Parks D.H."/>
            <person name="Chuvochina M."/>
            <person name="Waite D.W."/>
            <person name="Rinke C."/>
            <person name="Skarshewski A."/>
            <person name="Chaumeil P.A."/>
            <person name="Hugenholtz P."/>
        </authorList>
    </citation>
    <scope>NUCLEOTIDE SEQUENCE [LARGE SCALE GENOMIC DNA]</scope>
    <source>
        <strain evidence="2">UBA9158</strain>
    </source>
</reference>
<name>A0A3C1KN43_9GAMM</name>
<dbReference type="AlphaFoldDB" id="A0A3C1KN43"/>
<gene>
    <name evidence="2" type="ORF">DCP75_10280</name>
</gene>
<organism evidence="2 3">
    <name type="scientific">Haliea salexigens</name>
    <dbReference type="NCBI Taxonomy" id="287487"/>
    <lineage>
        <taxon>Bacteria</taxon>
        <taxon>Pseudomonadati</taxon>
        <taxon>Pseudomonadota</taxon>
        <taxon>Gammaproteobacteria</taxon>
        <taxon>Cellvibrionales</taxon>
        <taxon>Halieaceae</taxon>
        <taxon>Haliea</taxon>
    </lineage>
</organism>
<sequence length="67" mass="7486">MKTRLAALLAALGTSAALAGVPDLEQIMADPDWIGNPPTEAYWSDDEQAVYYRQKRLDSTLQDTYRL</sequence>
<feature type="chain" id="PRO_5017758212" evidence="1">
    <location>
        <begin position="20"/>
        <end position="67"/>
    </location>
</feature>
<feature type="signal peptide" evidence="1">
    <location>
        <begin position="1"/>
        <end position="19"/>
    </location>
</feature>
<dbReference type="EMBL" id="DMND01000137">
    <property type="protein sequence ID" value="HAN28085.1"/>
    <property type="molecule type" value="Genomic_DNA"/>
</dbReference>
<evidence type="ECO:0000256" key="1">
    <source>
        <dbReference type="SAM" id="SignalP"/>
    </source>
</evidence>
<accession>A0A3C1KN43</accession>
<keyword evidence="1" id="KW-0732">Signal</keyword>
<evidence type="ECO:0000313" key="3">
    <source>
        <dbReference type="Proteomes" id="UP000259273"/>
    </source>
</evidence>
<feature type="non-terminal residue" evidence="2">
    <location>
        <position position="67"/>
    </location>
</feature>
<protein>
    <submittedName>
        <fullName evidence="2">Uncharacterized protein</fullName>
    </submittedName>
</protein>
<proteinExistence type="predicted"/>
<comment type="caution">
    <text evidence="2">The sequence shown here is derived from an EMBL/GenBank/DDBJ whole genome shotgun (WGS) entry which is preliminary data.</text>
</comment>
<dbReference type="Proteomes" id="UP000259273">
    <property type="component" value="Unassembled WGS sequence"/>
</dbReference>
<evidence type="ECO:0000313" key="2">
    <source>
        <dbReference type="EMBL" id="HAN28085.1"/>
    </source>
</evidence>